<keyword evidence="2" id="KW-1185">Reference proteome</keyword>
<reference evidence="1" key="1">
    <citation type="journal article" date="2021" name="IMA Fungus">
        <title>Genomic characterization of three marine fungi, including Emericellopsis atlantica sp. nov. with signatures of a generalist lifestyle and marine biomass degradation.</title>
        <authorList>
            <person name="Hagestad O.C."/>
            <person name="Hou L."/>
            <person name="Andersen J.H."/>
            <person name="Hansen E.H."/>
            <person name="Altermark B."/>
            <person name="Li C."/>
            <person name="Kuhnert E."/>
            <person name="Cox R.J."/>
            <person name="Crous P.W."/>
            <person name="Spatafora J.W."/>
            <person name="Lail K."/>
            <person name="Amirebrahimi M."/>
            <person name="Lipzen A."/>
            <person name="Pangilinan J."/>
            <person name="Andreopoulos W."/>
            <person name="Hayes R.D."/>
            <person name="Ng V."/>
            <person name="Grigoriev I.V."/>
            <person name="Jackson S.A."/>
            <person name="Sutton T.D.S."/>
            <person name="Dobson A.D.W."/>
            <person name="Rama T."/>
        </authorList>
    </citation>
    <scope>NUCLEOTIDE SEQUENCE</scope>
    <source>
        <strain evidence="1">TRa018bII</strain>
    </source>
</reference>
<feature type="non-terminal residue" evidence="1">
    <location>
        <position position="1"/>
    </location>
</feature>
<comment type="caution">
    <text evidence="1">The sequence shown here is derived from an EMBL/GenBank/DDBJ whole genome shotgun (WGS) entry which is preliminary data.</text>
</comment>
<name>A0A9P7YD28_9HELO</name>
<evidence type="ECO:0000313" key="2">
    <source>
        <dbReference type="Proteomes" id="UP000824998"/>
    </source>
</evidence>
<proteinExistence type="predicted"/>
<organism evidence="1 2">
    <name type="scientific">Amylocarpus encephaloides</name>
    <dbReference type="NCBI Taxonomy" id="45428"/>
    <lineage>
        <taxon>Eukaryota</taxon>
        <taxon>Fungi</taxon>
        <taxon>Dikarya</taxon>
        <taxon>Ascomycota</taxon>
        <taxon>Pezizomycotina</taxon>
        <taxon>Leotiomycetes</taxon>
        <taxon>Helotiales</taxon>
        <taxon>Helotiales incertae sedis</taxon>
        <taxon>Amylocarpus</taxon>
    </lineage>
</organism>
<dbReference type="Proteomes" id="UP000824998">
    <property type="component" value="Unassembled WGS sequence"/>
</dbReference>
<protein>
    <recommendedName>
        <fullName evidence="3">BTB domain-containing protein</fullName>
    </recommendedName>
</protein>
<dbReference type="EMBL" id="MU251631">
    <property type="protein sequence ID" value="KAG9230987.1"/>
    <property type="molecule type" value="Genomic_DNA"/>
</dbReference>
<accession>A0A9P7YD28</accession>
<dbReference type="OrthoDB" id="6359816at2759"/>
<evidence type="ECO:0000313" key="1">
    <source>
        <dbReference type="EMBL" id="KAG9230987.1"/>
    </source>
</evidence>
<dbReference type="AlphaFoldDB" id="A0A9P7YD28"/>
<evidence type="ECO:0008006" key="3">
    <source>
        <dbReference type="Google" id="ProtNLM"/>
    </source>
</evidence>
<sequence>TLSYISRMLATGSYSDNTISCSGPIFRAHRAVVCLQAEQHQVVIAGNSANMQRPSHP</sequence>
<gene>
    <name evidence="1" type="ORF">BJ875DRAFT_383991</name>
</gene>